<dbReference type="OrthoDB" id="1523642at2"/>
<feature type="short sequence motif" description="Nudix box" evidence="10">
    <location>
        <begin position="87"/>
        <end position="108"/>
    </location>
</feature>
<dbReference type="PROSITE" id="PS51462">
    <property type="entry name" value="NUDIX"/>
    <property type="match status" value="1"/>
</dbReference>
<gene>
    <name evidence="12" type="ORF">SAMN04488006_1147</name>
</gene>
<proteinExistence type="inferred from homology"/>
<dbReference type="Gene3D" id="3.90.79.10">
    <property type="entry name" value="Nucleoside Triphosphate Pyrophosphohydrolase"/>
    <property type="match status" value="1"/>
</dbReference>
<evidence type="ECO:0000256" key="4">
    <source>
        <dbReference type="ARBA" id="ARBA00011738"/>
    </source>
</evidence>
<comment type="similarity">
    <text evidence="3">Belongs to the Nudix hydrolase family. NudK subfamily.</text>
</comment>
<name>A0A1I6PKY5_9FLAO</name>
<dbReference type="PANTHER" id="PTHR11839:SF18">
    <property type="entry name" value="NUDIX HYDROLASE DOMAIN-CONTAINING PROTEIN"/>
    <property type="match status" value="1"/>
</dbReference>
<keyword evidence="9" id="KW-0479">Metal-binding</keyword>
<dbReference type="InterPro" id="IPR004385">
    <property type="entry name" value="NDP_pyrophosphatase"/>
</dbReference>
<evidence type="ECO:0000256" key="9">
    <source>
        <dbReference type="PIRSR" id="PIRSR604385-2"/>
    </source>
</evidence>
<feature type="binding site" evidence="9">
    <location>
        <position position="154"/>
    </location>
    <ligand>
        <name>Mg(2+)</name>
        <dbReference type="ChEBI" id="CHEBI:18420"/>
        <label>1</label>
    </ligand>
</feature>
<feature type="binding site" evidence="9">
    <location>
        <position position="105"/>
    </location>
    <ligand>
        <name>Mg(2+)</name>
        <dbReference type="ChEBI" id="CHEBI:18420"/>
        <label>1</label>
    </ligand>
</feature>
<feature type="binding site" evidence="9">
    <location>
        <position position="86"/>
    </location>
    <ligand>
        <name>Mg(2+)</name>
        <dbReference type="ChEBI" id="CHEBI:18420"/>
        <label>1</label>
    </ligand>
</feature>
<keyword evidence="6" id="KW-0378">Hydrolase</keyword>
<dbReference type="CDD" id="cd24157">
    <property type="entry name" value="NUDIX_GDPMK"/>
    <property type="match status" value="1"/>
</dbReference>
<dbReference type="PANTHER" id="PTHR11839">
    <property type="entry name" value="UDP/ADP-SUGAR PYROPHOSPHATASE"/>
    <property type="match status" value="1"/>
</dbReference>
<dbReference type="Pfam" id="PF00293">
    <property type="entry name" value="NUDIX"/>
    <property type="match status" value="1"/>
</dbReference>
<evidence type="ECO:0000256" key="5">
    <source>
        <dbReference type="ARBA" id="ARBA00016377"/>
    </source>
</evidence>
<evidence type="ECO:0000256" key="1">
    <source>
        <dbReference type="ARBA" id="ARBA00000847"/>
    </source>
</evidence>
<protein>
    <recommendedName>
        <fullName evidence="5">GDP-mannose pyrophosphatase</fullName>
    </recommendedName>
    <alternativeName>
        <fullName evidence="7">GDP-mannose hydrolase</fullName>
    </alternativeName>
    <alternativeName>
        <fullName evidence="8">GDPMK</fullName>
    </alternativeName>
</protein>
<dbReference type="Proteomes" id="UP000199312">
    <property type="component" value="Unassembled WGS sequence"/>
</dbReference>
<reference evidence="13" key="1">
    <citation type="submission" date="2016-10" db="EMBL/GenBank/DDBJ databases">
        <authorList>
            <person name="Varghese N."/>
            <person name="Submissions S."/>
        </authorList>
    </citation>
    <scope>NUCLEOTIDE SEQUENCE [LARGE SCALE GENOMIC DNA]</scope>
    <source>
        <strain evidence="13">DSM 24450</strain>
    </source>
</reference>
<evidence type="ECO:0000256" key="6">
    <source>
        <dbReference type="ARBA" id="ARBA00022801"/>
    </source>
</evidence>
<feature type="binding site" evidence="9">
    <location>
        <position position="101"/>
    </location>
    <ligand>
        <name>Mg(2+)</name>
        <dbReference type="ChEBI" id="CHEBI:18420"/>
        <label>1</label>
    </ligand>
</feature>
<dbReference type="NCBIfam" id="TIGR00052">
    <property type="entry name" value="nudix-type nucleoside diphosphatase, YffH/AdpP family"/>
    <property type="match status" value="1"/>
</dbReference>
<dbReference type="GO" id="GO:0019693">
    <property type="term" value="P:ribose phosphate metabolic process"/>
    <property type="evidence" value="ECO:0007669"/>
    <property type="project" value="TreeGrafter"/>
</dbReference>
<dbReference type="GO" id="GO:0016818">
    <property type="term" value="F:hydrolase activity, acting on acid anhydrides, in phosphorus-containing anhydrides"/>
    <property type="evidence" value="ECO:0007669"/>
    <property type="project" value="InterPro"/>
</dbReference>
<dbReference type="AlphaFoldDB" id="A0A1I6PKY5"/>
<sequence length="193" mass="21852">MSNPKVKINSIVNLSNDWYTLDKINFDYQTNNGTWQTQSRESYDRGDGAAILLYNSIKKTVILTKQFRMPSYLNANNDGMMIEVCAGLLDKNDPITCIIKEAEEETGYKISNPKKVLELYSTPGAVTEKIHYFIAEYNNDLKVSNGGGLEEEHEEIEVMELPFSKALKMISSGEICDAKTIILLQYAQIHKLI</sequence>
<feature type="domain" description="Nudix hydrolase" evidence="11">
    <location>
        <begin position="44"/>
        <end position="183"/>
    </location>
</feature>
<evidence type="ECO:0000313" key="13">
    <source>
        <dbReference type="Proteomes" id="UP000199312"/>
    </source>
</evidence>
<keyword evidence="9" id="KW-0460">Magnesium</keyword>
<accession>A0A1I6PKY5</accession>
<evidence type="ECO:0000256" key="7">
    <source>
        <dbReference type="ARBA" id="ARBA00032162"/>
    </source>
</evidence>
<dbReference type="SUPFAM" id="SSF55811">
    <property type="entry name" value="Nudix"/>
    <property type="match status" value="1"/>
</dbReference>
<dbReference type="GO" id="GO:0005829">
    <property type="term" value="C:cytosol"/>
    <property type="evidence" value="ECO:0007669"/>
    <property type="project" value="TreeGrafter"/>
</dbReference>
<dbReference type="STRING" id="593133.SAMN04488006_1147"/>
<evidence type="ECO:0000313" key="12">
    <source>
        <dbReference type="EMBL" id="SFS40849.1"/>
    </source>
</evidence>
<keyword evidence="13" id="KW-1185">Reference proteome</keyword>
<comment type="catalytic activity">
    <reaction evidence="1">
        <text>GDP-alpha-D-mannose + H2O = alpha-D-mannose 1-phosphate + GMP + 2 H(+)</text>
        <dbReference type="Rhea" id="RHEA:27978"/>
        <dbReference type="ChEBI" id="CHEBI:15377"/>
        <dbReference type="ChEBI" id="CHEBI:15378"/>
        <dbReference type="ChEBI" id="CHEBI:57527"/>
        <dbReference type="ChEBI" id="CHEBI:58115"/>
        <dbReference type="ChEBI" id="CHEBI:58409"/>
    </reaction>
</comment>
<comment type="cofactor">
    <cofactor evidence="2 9">
        <name>Mg(2+)</name>
        <dbReference type="ChEBI" id="CHEBI:18420"/>
    </cofactor>
</comment>
<dbReference type="EMBL" id="FOZP01000002">
    <property type="protein sequence ID" value="SFS40849.1"/>
    <property type="molecule type" value="Genomic_DNA"/>
</dbReference>
<dbReference type="GO" id="GO:0046872">
    <property type="term" value="F:metal ion binding"/>
    <property type="evidence" value="ECO:0007669"/>
    <property type="project" value="UniProtKB-KW"/>
</dbReference>
<organism evidence="12 13">
    <name type="scientific">Lutibacter maritimus</name>
    <dbReference type="NCBI Taxonomy" id="593133"/>
    <lineage>
        <taxon>Bacteria</taxon>
        <taxon>Pseudomonadati</taxon>
        <taxon>Bacteroidota</taxon>
        <taxon>Flavobacteriia</taxon>
        <taxon>Flavobacteriales</taxon>
        <taxon>Flavobacteriaceae</taxon>
        <taxon>Lutibacter</taxon>
    </lineage>
</organism>
<dbReference type="GO" id="GO:0006753">
    <property type="term" value="P:nucleoside phosphate metabolic process"/>
    <property type="evidence" value="ECO:0007669"/>
    <property type="project" value="TreeGrafter"/>
</dbReference>
<evidence type="ECO:0000256" key="3">
    <source>
        <dbReference type="ARBA" id="ARBA00007275"/>
    </source>
</evidence>
<dbReference type="InterPro" id="IPR015797">
    <property type="entry name" value="NUDIX_hydrolase-like_dom_sf"/>
</dbReference>
<dbReference type="RefSeq" id="WP_090223558.1">
    <property type="nucleotide sequence ID" value="NZ_FOZP01000002.1"/>
</dbReference>
<dbReference type="InterPro" id="IPR000086">
    <property type="entry name" value="NUDIX_hydrolase_dom"/>
</dbReference>
<comment type="subunit">
    <text evidence="4">Homodimer.</text>
</comment>
<evidence type="ECO:0000256" key="2">
    <source>
        <dbReference type="ARBA" id="ARBA00001946"/>
    </source>
</evidence>
<evidence type="ECO:0000256" key="8">
    <source>
        <dbReference type="ARBA" id="ARBA00032272"/>
    </source>
</evidence>
<evidence type="ECO:0000259" key="11">
    <source>
        <dbReference type="PROSITE" id="PS51462"/>
    </source>
</evidence>
<evidence type="ECO:0000256" key="10">
    <source>
        <dbReference type="PIRSR" id="PIRSR604385-3"/>
    </source>
</evidence>